<gene>
    <name evidence="12 14" type="primary">serC</name>
    <name evidence="14" type="ORF">ICT70_11485</name>
</gene>
<dbReference type="InterPro" id="IPR022278">
    <property type="entry name" value="Pser_aminoTfrase"/>
</dbReference>
<dbReference type="UniPathway" id="UPA00244">
    <property type="reaction ID" value="UER00311"/>
</dbReference>
<evidence type="ECO:0000256" key="4">
    <source>
        <dbReference type="ARBA" id="ARBA00022576"/>
    </source>
</evidence>
<comment type="subunit">
    <text evidence="12">Homodimer.</text>
</comment>
<feature type="binding site" evidence="12">
    <location>
        <position position="43"/>
    </location>
    <ligand>
        <name>L-glutamate</name>
        <dbReference type="ChEBI" id="CHEBI:29985"/>
    </ligand>
</feature>
<dbReference type="GO" id="GO:0030170">
    <property type="term" value="F:pyridoxal phosphate binding"/>
    <property type="evidence" value="ECO:0007669"/>
    <property type="project" value="UniProtKB-UniRule"/>
</dbReference>
<feature type="binding site" evidence="12">
    <location>
        <begin position="240"/>
        <end position="241"/>
    </location>
    <ligand>
        <name>pyridoxal 5'-phosphate</name>
        <dbReference type="ChEBI" id="CHEBI:597326"/>
    </ligand>
</feature>
<sequence>MTDRVYNFGAGPAMLPEPVMRKIQEEWLNYRGMGVSIIEISHRADAFIEVLEEAKALFRELTDLPDNYRILFMHGGARMVFSALPLNLAGRCATRKCLYAETGNFAKVAAQEAQKFCQVKTVISSAAGGYDHIPELPLELIDQDAAYLHITGNNTIFGTRWNTFPETGKVPLIADMTSELLSRRIDYRRFGAVYAGLQKNLGPSGMAMVIIRDDLLGFADAVTPTLLDFTQADKDNSLTNTTNTFAVYVIKLVLEWLQEQGGVAAMEEINEAKAARLYQVIDDGDFYRGIARKDHRSIMNVSFLLNGDGLTAKFLQQAEDRGLYALKGYRSVGGVRASIYNPMPMVGVEKLATFMEEFAARHG</sequence>
<dbReference type="NCBIfam" id="NF003764">
    <property type="entry name" value="PRK05355.1"/>
    <property type="match status" value="1"/>
</dbReference>
<dbReference type="Pfam" id="PF00266">
    <property type="entry name" value="Aminotran_5"/>
    <property type="match status" value="1"/>
</dbReference>
<evidence type="ECO:0000256" key="8">
    <source>
        <dbReference type="ARBA" id="ARBA00023096"/>
    </source>
</evidence>
<keyword evidence="12" id="KW-0963">Cytoplasm</keyword>
<evidence type="ECO:0000256" key="3">
    <source>
        <dbReference type="ARBA" id="ARBA00006904"/>
    </source>
</evidence>
<dbReference type="RefSeq" id="WP_191156760.1">
    <property type="nucleotide sequence ID" value="NZ_JACWUN010000013.1"/>
</dbReference>
<comment type="caution">
    <text evidence="14">The sequence shown here is derived from an EMBL/GenBank/DDBJ whole genome shotgun (WGS) entry which is preliminary data.</text>
</comment>
<keyword evidence="5 12" id="KW-0028">Amino-acid biosynthesis</keyword>
<dbReference type="InterPro" id="IPR000192">
    <property type="entry name" value="Aminotrans_V_dom"/>
</dbReference>
<dbReference type="PANTHER" id="PTHR43247">
    <property type="entry name" value="PHOSPHOSERINE AMINOTRANSFERASE"/>
    <property type="match status" value="1"/>
</dbReference>
<comment type="catalytic activity">
    <reaction evidence="10 12">
        <text>4-(phosphooxy)-L-threonine + 2-oxoglutarate = (R)-3-hydroxy-2-oxo-4-phosphooxybutanoate + L-glutamate</text>
        <dbReference type="Rhea" id="RHEA:16573"/>
        <dbReference type="ChEBI" id="CHEBI:16810"/>
        <dbReference type="ChEBI" id="CHEBI:29985"/>
        <dbReference type="ChEBI" id="CHEBI:58452"/>
        <dbReference type="ChEBI" id="CHEBI:58538"/>
        <dbReference type="EC" id="2.6.1.52"/>
    </reaction>
</comment>
<dbReference type="GO" id="GO:0008615">
    <property type="term" value="P:pyridoxine biosynthetic process"/>
    <property type="evidence" value="ECO:0007669"/>
    <property type="project" value="UniProtKB-UniRule"/>
</dbReference>
<comment type="similarity">
    <text evidence="3 12">Belongs to the class-V pyridoxal-phosphate-dependent aminotransferase family. SerC subfamily.</text>
</comment>
<evidence type="ECO:0000256" key="9">
    <source>
        <dbReference type="ARBA" id="ARBA00023299"/>
    </source>
</evidence>
<evidence type="ECO:0000256" key="5">
    <source>
        <dbReference type="ARBA" id="ARBA00022605"/>
    </source>
</evidence>
<comment type="subcellular location">
    <subcellularLocation>
        <location evidence="12">Cytoplasm</location>
    </subcellularLocation>
</comment>
<evidence type="ECO:0000313" key="14">
    <source>
        <dbReference type="EMBL" id="MBD1401295.1"/>
    </source>
</evidence>
<dbReference type="EC" id="2.6.1.52" evidence="12"/>
<evidence type="ECO:0000313" key="15">
    <source>
        <dbReference type="Proteomes" id="UP000632828"/>
    </source>
</evidence>
<feature type="binding site" evidence="12">
    <location>
        <begin position="77"/>
        <end position="78"/>
    </location>
    <ligand>
        <name>pyridoxal 5'-phosphate</name>
        <dbReference type="ChEBI" id="CHEBI:597326"/>
    </ligand>
</feature>
<feature type="binding site" evidence="12">
    <location>
        <position position="175"/>
    </location>
    <ligand>
        <name>pyridoxal 5'-phosphate</name>
        <dbReference type="ChEBI" id="CHEBI:597326"/>
    </ligand>
</feature>
<dbReference type="GO" id="GO:0006564">
    <property type="term" value="P:L-serine biosynthetic process"/>
    <property type="evidence" value="ECO:0007669"/>
    <property type="project" value="UniProtKB-UniRule"/>
</dbReference>
<feature type="binding site" evidence="12">
    <location>
        <position position="198"/>
    </location>
    <ligand>
        <name>pyridoxal 5'-phosphate</name>
        <dbReference type="ChEBI" id="CHEBI:597326"/>
    </ligand>
</feature>
<feature type="binding site" evidence="12">
    <location>
        <position position="105"/>
    </location>
    <ligand>
        <name>pyridoxal 5'-phosphate</name>
        <dbReference type="ChEBI" id="CHEBI:597326"/>
    </ligand>
</feature>
<dbReference type="PIRSF" id="PIRSF000525">
    <property type="entry name" value="SerC"/>
    <property type="match status" value="1"/>
</dbReference>
<feature type="modified residue" description="N6-(pyridoxal phosphate)lysine" evidence="12">
    <location>
        <position position="199"/>
    </location>
</feature>
<proteinExistence type="inferred from homology"/>
<dbReference type="SUPFAM" id="SSF53383">
    <property type="entry name" value="PLP-dependent transferases"/>
    <property type="match status" value="1"/>
</dbReference>
<keyword evidence="9 12" id="KW-0718">Serine biosynthesis</keyword>
<keyword evidence="4 12" id="KW-0032">Aminotransferase</keyword>
<comment type="pathway">
    <text evidence="1 12">Cofactor biosynthesis; pyridoxine 5'-phosphate biosynthesis; pyridoxine 5'-phosphate from D-erythrose 4-phosphate: step 3/5.</text>
</comment>
<feature type="binding site" evidence="12">
    <location>
        <position position="155"/>
    </location>
    <ligand>
        <name>pyridoxal 5'-phosphate</name>
        <dbReference type="ChEBI" id="CHEBI:597326"/>
    </ligand>
</feature>
<evidence type="ECO:0000256" key="12">
    <source>
        <dbReference type="HAMAP-Rule" id="MF_00160"/>
    </source>
</evidence>
<evidence type="ECO:0000256" key="11">
    <source>
        <dbReference type="ARBA" id="ARBA00049007"/>
    </source>
</evidence>
<dbReference type="Proteomes" id="UP000632828">
    <property type="component" value="Unassembled WGS sequence"/>
</dbReference>
<comment type="function">
    <text evidence="12">Catalyzes the reversible conversion of 3-phosphohydroxypyruvate to phosphoserine and of 3-hydroxy-2-oxo-4-phosphonooxybutanoate to phosphohydroxythreonine.</text>
</comment>
<evidence type="ECO:0000256" key="6">
    <source>
        <dbReference type="ARBA" id="ARBA00022679"/>
    </source>
</evidence>
<dbReference type="FunFam" id="3.90.1150.10:FF:000006">
    <property type="entry name" value="Phosphoserine aminotransferase"/>
    <property type="match status" value="1"/>
</dbReference>
<protein>
    <recommendedName>
        <fullName evidence="12">Phosphoserine aminotransferase</fullName>
        <ecNumber evidence="12">2.6.1.52</ecNumber>
    </recommendedName>
    <alternativeName>
        <fullName evidence="12">Phosphohydroxythreonine aminotransferase</fullName>
        <shortName evidence="12">PSAT</shortName>
    </alternativeName>
</protein>
<comment type="pathway">
    <text evidence="2 12">Amino-acid biosynthesis; L-serine biosynthesis; L-serine from 3-phospho-D-glycerate: step 2/3.</text>
</comment>
<keyword evidence="8 12" id="KW-0664">Pyridoxine biosynthesis</keyword>
<dbReference type="GO" id="GO:0005737">
    <property type="term" value="C:cytoplasm"/>
    <property type="evidence" value="ECO:0007669"/>
    <property type="project" value="UniProtKB-SubCell"/>
</dbReference>
<evidence type="ECO:0000256" key="1">
    <source>
        <dbReference type="ARBA" id="ARBA00004915"/>
    </source>
</evidence>
<keyword evidence="15" id="KW-1185">Reference proteome</keyword>
<comment type="catalytic activity">
    <reaction evidence="11 12">
        <text>O-phospho-L-serine + 2-oxoglutarate = 3-phosphooxypyruvate + L-glutamate</text>
        <dbReference type="Rhea" id="RHEA:14329"/>
        <dbReference type="ChEBI" id="CHEBI:16810"/>
        <dbReference type="ChEBI" id="CHEBI:18110"/>
        <dbReference type="ChEBI" id="CHEBI:29985"/>
        <dbReference type="ChEBI" id="CHEBI:57524"/>
        <dbReference type="EC" id="2.6.1.52"/>
    </reaction>
</comment>
<dbReference type="FunFam" id="3.40.640.10:FF:000010">
    <property type="entry name" value="Phosphoserine aminotransferase"/>
    <property type="match status" value="1"/>
</dbReference>
<keyword evidence="6 12" id="KW-0808">Transferase</keyword>
<dbReference type="InterPro" id="IPR015424">
    <property type="entry name" value="PyrdxlP-dep_Trfase"/>
</dbReference>
<comment type="caution">
    <text evidence="12">Lacks conserved residue(s) required for the propagation of feature annotation.</text>
</comment>
<dbReference type="UniPathway" id="UPA00135">
    <property type="reaction ID" value="UER00197"/>
</dbReference>
<evidence type="ECO:0000256" key="10">
    <source>
        <dbReference type="ARBA" id="ARBA00047630"/>
    </source>
</evidence>
<comment type="cofactor">
    <cofactor evidence="12">
        <name>pyridoxal 5'-phosphate</name>
        <dbReference type="ChEBI" id="CHEBI:597326"/>
    </cofactor>
    <text evidence="12">Binds 1 pyridoxal phosphate per subunit.</text>
</comment>
<dbReference type="AlphaFoldDB" id="A0A8J6UIM6"/>
<feature type="domain" description="Aminotransferase class V" evidence="13">
    <location>
        <begin position="5"/>
        <end position="351"/>
    </location>
</feature>
<dbReference type="InterPro" id="IPR015422">
    <property type="entry name" value="PyrdxlP-dep_Trfase_small"/>
</dbReference>
<evidence type="ECO:0000256" key="7">
    <source>
        <dbReference type="ARBA" id="ARBA00022898"/>
    </source>
</evidence>
<evidence type="ECO:0000256" key="2">
    <source>
        <dbReference type="ARBA" id="ARBA00005099"/>
    </source>
</evidence>
<name>A0A8J6UIM6_9BACT</name>
<dbReference type="Gene3D" id="3.40.640.10">
    <property type="entry name" value="Type I PLP-dependent aspartate aminotransferase-like (Major domain)"/>
    <property type="match status" value="1"/>
</dbReference>
<reference evidence="14" key="1">
    <citation type="submission" date="2020-09" db="EMBL/GenBank/DDBJ databases">
        <title>Pelobacter alkaliphilus sp. nov., a novel anaerobic arsenate-reducing bacterium from terrestrial mud volcano.</title>
        <authorList>
            <person name="Khomyakova M.A."/>
            <person name="Merkel A.Y."/>
            <person name="Slobodkin A.I."/>
        </authorList>
    </citation>
    <scope>NUCLEOTIDE SEQUENCE</scope>
    <source>
        <strain evidence="14">M08fum</strain>
    </source>
</reference>
<keyword evidence="7 12" id="KW-0663">Pyridoxal phosphate</keyword>
<evidence type="ECO:0000259" key="13">
    <source>
        <dbReference type="Pfam" id="PF00266"/>
    </source>
</evidence>
<dbReference type="InterPro" id="IPR015421">
    <property type="entry name" value="PyrdxlP-dep_Trfase_major"/>
</dbReference>
<dbReference type="HAMAP" id="MF_00160">
    <property type="entry name" value="SerC_aminotrans_5"/>
    <property type="match status" value="1"/>
</dbReference>
<organism evidence="14 15">
    <name type="scientific">Pelovirga terrestris</name>
    <dbReference type="NCBI Taxonomy" id="2771352"/>
    <lineage>
        <taxon>Bacteria</taxon>
        <taxon>Pseudomonadati</taxon>
        <taxon>Thermodesulfobacteriota</taxon>
        <taxon>Desulfuromonadia</taxon>
        <taxon>Geobacterales</taxon>
        <taxon>Geobacteraceae</taxon>
        <taxon>Pelovirga</taxon>
    </lineage>
</organism>
<dbReference type="GO" id="GO:0004648">
    <property type="term" value="F:O-phospho-L-serine:2-oxoglutarate aminotransferase activity"/>
    <property type="evidence" value="ECO:0007669"/>
    <property type="project" value="UniProtKB-UniRule"/>
</dbReference>
<dbReference type="PANTHER" id="PTHR43247:SF1">
    <property type="entry name" value="PHOSPHOSERINE AMINOTRANSFERASE"/>
    <property type="match status" value="1"/>
</dbReference>
<dbReference type="EMBL" id="JACWUN010000013">
    <property type="protein sequence ID" value="MBD1401295.1"/>
    <property type="molecule type" value="Genomic_DNA"/>
</dbReference>
<accession>A0A8J6UIM6</accession>
<dbReference type="Gene3D" id="3.90.1150.10">
    <property type="entry name" value="Aspartate Aminotransferase, domain 1"/>
    <property type="match status" value="1"/>
</dbReference>